<keyword evidence="2" id="KW-1185">Reference proteome</keyword>
<reference evidence="1" key="1">
    <citation type="submission" date="2019-05" db="EMBL/GenBank/DDBJ databases">
        <title>Annotation for the trematode Paragonimus heterotremus.</title>
        <authorList>
            <person name="Choi Y.-J."/>
        </authorList>
    </citation>
    <scope>NUCLEOTIDE SEQUENCE</scope>
    <source>
        <strain evidence="1">LC</strain>
    </source>
</reference>
<dbReference type="Proteomes" id="UP000748531">
    <property type="component" value="Unassembled WGS sequence"/>
</dbReference>
<gene>
    <name evidence="1" type="ORF">PHET_11884</name>
</gene>
<proteinExistence type="predicted"/>
<dbReference type="EMBL" id="LUCH01019255">
    <property type="protein sequence ID" value="KAF5394295.1"/>
    <property type="molecule type" value="Genomic_DNA"/>
</dbReference>
<sequence>MSVREKRRLFSRESWSLRPVTGRSAARRKTQPVTLDDLARANQLILARMDGRSLGEFGQSHRHVNYGVRCESQLND</sequence>
<organism evidence="1 2">
    <name type="scientific">Paragonimus heterotremus</name>
    <dbReference type="NCBI Taxonomy" id="100268"/>
    <lineage>
        <taxon>Eukaryota</taxon>
        <taxon>Metazoa</taxon>
        <taxon>Spiralia</taxon>
        <taxon>Lophotrochozoa</taxon>
        <taxon>Platyhelminthes</taxon>
        <taxon>Trematoda</taxon>
        <taxon>Digenea</taxon>
        <taxon>Plagiorchiida</taxon>
        <taxon>Troglotremata</taxon>
        <taxon>Troglotrematidae</taxon>
        <taxon>Paragonimus</taxon>
    </lineage>
</organism>
<dbReference type="OrthoDB" id="6273109at2759"/>
<accession>A0A8J4SRH2</accession>
<dbReference type="AlphaFoldDB" id="A0A8J4SRH2"/>
<protein>
    <submittedName>
        <fullName evidence="1">Uncharacterized protein</fullName>
    </submittedName>
</protein>
<comment type="caution">
    <text evidence="1">The sequence shown here is derived from an EMBL/GenBank/DDBJ whole genome shotgun (WGS) entry which is preliminary data.</text>
</comment>
<name>A0A8J4SRH2_9TREM</name>
<evidence type="ECO:0000313" key="2">
    <source>
        <dbReference type="Proteomes" id="UP000748531"/>
    </source>
</evidence>
<evidence type="ECO:0000313" key="1">
    <source>
        <dbReference type="EMBL" id="KAF5394295.1"/>
    </source>
</evidence>